<evidence type="ECO:0000313" key="3">
    <source>
        <dbReference type="Proteomes" id="UP000225275"/>
    </source>
</evidence>
<evidence type="ECO:0000259" key="1">
    <source>
        <dbReference type="PROSITE" id="PS50943"/>
    </source>
</evidence>
<dbReference type="InterPro" id="IPR010982">
    <property type="entry name" value="Lambda_DNA-bd_dom_sf"/>
</dbReference>
<dbReference type="SUPFAM" id="SSF47413">
    <property type="entry name" value="lambda repressor-like DNA-binding domains"/>
    <property type="match status" value="1"/>
</dbReference>
<dbReference type="SMART" id="SM00530">
    <property type="entry name" value="HTH_XRE"/>
    <property type="match status" value="1"/>
</dbReference>
<dbReference type="Gene3D" id="1.10.260.40">
    <property type="entry name" value="lambda repressor-like DNA-binding domains"/>
    <property type="match status" value="1"/>
</dbReference>
<dbReference type="InterPro" id="IPR001387">
    <property type="entry name" value="Cro/C1-type_HTH"/>
</dbReference>
<dbReference type="EMBL" id="MTJS01000002">
    <property type="protein sequence ID" value="PFG89844.1"/>
    <property type="molecule type" value="Genomic_DNA"/>
</dbReference>
<protein>
    <recommendedName>
        <fullName evidence="1">HTH cro/C1-type domain-containing protein</fullName>
    </recommendedName>
</protein>
<dbReference type="Proteomes" id="UP000225275">
    <property type="component" value="Unassembled WGS sequence"/>
</dbReference>
<gene>
    <name evidence="2" type="ORF">BW154_10380</name>
</gene>
<reference evidence="2" key="2">
    <citation type="journal article" date="2018" name="Food Control">
        <title>Characterization of Lactococcus lactis isolates from herbs, fruits and vegetables for use as biopreservatives against Listeria monocytogenes in cheese.</title>
        <authorList>
            <person name="Ho V."/>
            <person name="Lo R."/>
            <person name="Bansal N."/>
            <person name="Turner M.S."/>
        </authorList>
    </citation>
    <scope>NUCLEOTIDE SEQUENCE</scope>
    <source>
        <strain evidence="2">537</strain>
    </source>
</reference>
<feature type="domain" description="HTH cro/C1-type" evidence="1">
    <location>
        <begin position="16"/>
        <end position="69"/>
    </location>
</feature>
<proteinExistence type="predicted"/>
<accession>A0AAP8E2Y1</accession>
<evidence type="ECO:0000313" key="2">
    <source>
        <dbReference type="EMBL" id="PFG89844.1"/>
    </source>
</evidence>
<sequence length="116" mass="13755">MIDEKVLKRNIFYERLIKECSKLKKSVNQVERELGLPRNSLHSYKKQRVPSGERLLEIGNYFGVTPEYLLGRDYPINENEQFSTDEMNKVFKSLSFKNKIELCKICSVWMLSNLFE</sequence>
<comment type="caution">
    <text evidence="2">The sequence shown here is derived from an EMBL/GenBank/DDBJ whole genome shotgun (WGS) entry which is preliminary data.</text>
</comment>
<reference evidence="2" key="1">
    <citation type="submission" date="2017-01" db="EMBL/GenBank/DDBJ databases">
        <authorList>
            <person name="Lo R."/>
        </authorList>
    </citation>
    <scope>NUCLEOTIDE SEQUENCE</scope>
    <source>
        <strain evidence="2">537</strain>
    </source>
</reference>
<organism evidence="2 3">
    <name type="scientific">Lactococcus lactis</name>
    <dbReference type="NCBI Taxonomy" id="1358"/>
    <lineage>
        <taxon>Bacteria</taxon>
        <taxon>Bacillati</taxon>
        <taxon>Bacillota</taxon>
        <taxon>Bacilli</taxon>
        <taxon>Lactobacillales</taxon>
        <taxon>Streptococcaceae</taxon>
        <taxon>Lactococcus</taxon>
    </lineage>
</organism>
<dbReference type="AlphaFoldDB" id="A0AAP8E2Y1"/>
<name>A0AAP8E2Y1_9LACT</name>
<dbReference type="GO" id="GO:0003677">
    <property type="term" value="F:DNA binding"/>
    <property type="evidence" value="ECO:0007669"/>
    <property type="project" value="InterPro"/>
</dbReference>
<dbReference type="RefSeq" id="WP_229049621.1">
    <property type="nucleotide sequence ID" value="NZ_CP042408.1"/>
</dbReference>
<dbReference type="PROSITE" id="PS50943">
    <property type="entry name" value="HTH_CROC1"/>
    <property type="match status" value="1"/>
</dbReference>